<evidence type="ECO:0000313" key="1">
    <source>
        <dbReference type="EnsemblMetazoa" id="Aqu2.1.02226_001"/>
    </source>
</evidence>
<organism evidence="1">
    <name type="scientific">Amphimedon queenslandica</name>
    <name type="common">Sponge</name>
    <dbReference type="NCBI Taxonomy" id="400682"/>
    <lineage>
        <taxon>Eukaryota</taxon>
        <taxon>Metazoa</taxon>
        <taxon>Porifera</taxon>
        <taxon>Demospongiae</taxon>
        <taxon>Heteroscleromorpha</taxon>
        <taxon>Haplosclerida</taxon>
        <taxon>Niphatidae</taxon>
        <taxon>Amphimedon</taxon>
    </lineage>
</organism>
<sequence>MVFDDGDMKQVDATLNGVFATNPISMHLLPIRMKIIVILLSFLTSSIFCHEWAQISGGLTCITGSVNHVWGTTAQDHIYRCSQPCNGNWVRIDGGLRQVDVNDYEVWGVTSSNH</sequence>
<reference evidence="1" key="1">
    <citation type="submission" date="2017-05" db="UniProtKB">
        <authorList>
            <consortium name="EnsemblMetazoa"/>
        </authorList>
    </citation>
    <scope>IDENTIFICATION</scope>
</reference>
<dbReference type="SMART" id="SM00706">
    <property type="entry name" value="TECPR"/>
    <property type="match status" value="2"/>
</dbReference>
<name>A0A1X7SJD4_AMPQE</name>
<accession>A0A1X7SJD4</accession>
<dbReference type="AlphaFoldDB" id="A0A1X7SJD4"/>
<protein>
    <submittedName>
        <fullName evidence="1">Uncharacterized protein</fullName>
    </submittedName>
</protein>
<dbReference type="InParanoid" id="A0A1X7SJD4"/>
<dbReference type="InterPro" id="IPR006624">
    <property type="entry name" value="Beta-propeller_rpt_TECPR"/>
</dbReference>
<proteinExistence type="predicted"/>
<dbReference type="Pfam" id="PF19193">
    <property type="entry name" value="Tectonin"/>
    <property type="match status" value="1"/>
</dbReference>
<dbReference type="EnsemblMetazoa" id="Aqu2.1.02226_001">
    <property type="protein sequence ID" value="Aqu2.1.02226_001"/>
    <property type="gene ID" value="Aqu2.1.02226"/>
</dbReference>